<accession>A0A8S1KJB4</accession>
<evidence type="ECO:0000313" key="1">
    <source>
        <dbReference type="EMBL" id="CAD8050994.1"/>
    </source>
</evidence>
<dbReference type="EMBL" id="CAJJDN010000005">
    <property type="protein sequence ID" value="CAD8050994.1"/>
    <property type="molecule type" value="Genomic_DNA"/>
</dbReference>
<dbReference type="OrthoDB" id="299822at2759"/>
<gene>
    <name evidence="1" type="ORF">PSON_ATCC_30995.1.T0050297</name>
</gene>
<keyword evidence="2" id="KW-1185">Reference proteome</keyword>
<protein>
    <submittedName>
        <fullName evidence="1">Uncharacterized protein</fullName>
    </submittedName>
</protein>
<comment type="caution">
    <text evidence="1">The sequence shown here is derived from an EMBL/GenBank/DDBJ whole genome shotgun (WGS) entry which is preliminary data.</text>
</comment>
<proteinExistence type="predicted"/>
<evidence type="ECO:0000313" key="2">
    <source>
        <dbReference type="Proteomes" id="UP000692954"/>
    </source>
</evidence>
<sequence length="119" mass="13713">MICCSSKKSQYQTQEKTKKRNKILAEFIDEINNEAMTLYQSPNQQNLSNMFQYSEEPQTIKSGSNTKFPRSVERLASPIPRIIPRKTSFNIFKSAKTNPNTQFLSTKKGFTLLVTKKNL</sequence>
<dbReference type="AlphaFoldDB" id="A0A8S1KJB4"/>
<reference evidence="1" key="1">
    <citation type="submission" date="2021-01" db="EMBL/GenBank/DDBJ databases">
        <authorList>
            <consortium name="Genoscope - CEA"/>
            <person name="William W."/>
        </authorList>
    </citation>
    <scope>NUCLEOTIDE SEQUENCE</scope>
</reference>
<dbReference type="Proteomes" id="UP000692954">
    <property type="component" value="Unassembled WGS sequence"/>
</dbReference>
<organism evidence="1 2">
    <name type="scientific">Paramecium sonneborni</name>
    <dbReference type="NCBI Taxonomy" id="65129"/>
    <lineage>
        <taxon>Eukaryota</taxon>
        <taxon>Sar</taxon>
        <taxon>Alveolata</taxon>
        <taxon>Ciliophora</taxon>
        <taxon>Intramacronucleata</taxon>
        <taxon>Oligohymenophorea</taxon>
        <taxon>Peniculida</taxon>
        <taxon>Parameciidae</taxon>
        <taxon>Paramecium</taxon>
    </lineage>
</organism>
<name>A0A8S1KJB4_9CILI</name>